<keyword evidence="2 8" id="KW-0808">Transferase</keyword>
<organism evidence="11 12">
    <name type="scientific">Methylotuvimicrobium buryatense</name>
    <name type="common">Methylomicrobium buryatense</name>
    <dbReference type="NCBI Taxonomy" id="95641"/>
    <lineage>
        <taxon>Bacteria</taxon>
        <taxon>Pseudomonadati</taxon>
        <taxon>Pseudomonadota</taxon>
        <taxon>Gammaproteobacteria</taxon>
        <taxon>Methylococcales</taxon>
        <taxon>Methylococcaceae</taxon>
        <taxon>Methylotuvimicrobium</taxon>
    </lineage>
</organism>
<evidence type="ECO:0000256" key="5">
    <source>
        <dbReference type="ARBA" id="ARBA00022777"/>
    </source>
</evidence>
<dbReference type="Gene3D" id="3.30.200.20">
    <property type="entry name" value="Phosphorylase Kinase, domain 1"/>
    <property type="match status" value="1"/>
</dbReference>
<dbReference type="GO" id="GO:0004413">
    <property type="term" value="F:homoserine kinase activity"/>
    <property type="evidence" value="ECO:0007669"/>
    <property type="project" value="UniProtKB-UniRule"/>
</dbReference>
<dbReference type="RefSeq" id="WP_017840476.1">
    <property type="nucleotide sequence ID" value="NZ_CP035467.1"/>
</dbReference>
<keyword evidence="5 8" id="KW-0418">Kinase</keyword>
<dbReference type="PANTHER" id="PTHR21064">
    <property type="entry name" value="AMINOGLYCOSIDE PHOSPHOTRANSFERASE DOMAIN-CONTAINING PROTEIN-RELATED"/>
    <property type="match status" value="1"/>
</dbReference>
<name>A0A4P9UKH9_METBY</name>
<dbReference type="CDD" id="cd05153">
    <property type="entry name" value="HomoserineK_II"/>
    <property type="match status" value="1"/>
</dbReference>
<evidence type="ECO:0000256" key="7">
    <source>
        <dbReference type="ARBA" id="ARBA00038240"/>
    </source>
</evidence>
<evidence type="ECO:0000256" key="1">
    <source>
        <dbReference type="ARBA" id="ARBA00022605"/>
    </source>
</evidence>
<dbReference type="Gene3D" id="3.90.1200.10">
    <property type="match status" value="1"/>
</dbReference>
<dbReference type="EC" id="2.7.1.39" evidence="8 9"/>
<dbReference type="HAMAP" id="MF_00301">
    <property type="entry name" value="Homoser_kinase_2"/>
    <property type="match status" value="1"/>
</dbReference>
<dbReference type="KEGG" id="mbur:EQU24_05375"/>
<sequence length="309" mass="34577">MSVYTSVTPEQLDAFFGAYDLGQVVDYAGIPDGIANSHYAVATTQGDYVLTLFEAQNGEELTPVIGLMQRLGTRNPLYPNPQADKQNRLLLNLNGKPTLVCKRLAGRSIVSPTLDQCRQIGTQLARLHLDTRDCTFPIASHHDVLSIKALFEQVENQLSAGDRELILSELQFQSEHEQQALPGGVIHGDLFRDNALFADGQISGILDFYSACSDHWLRDIAVCANDWCRDYGIFNTQKLTALLSGYETLRPLSAIEHQHCNRMLRAASLRFWLSRLVHHYSNRPAALSQPKDPFVFKDLLVQHRHAAHA</sequence>
<dbReference type="STRING" id="675511.GCA_000341735_01936"/>
<protein>
    <recommendedName>
        <fullName evidence="8 9">Homoserine kinase</fullName>
        <shortName evidence="8">HK</shortName>
        <shortName evidence="8">HSK</shortName>
        <ecNumber evidence="8 9">2.7.1.39</ecNumber>
    </recommendedName>
</protein>
<feature type="domain" description="Aminoglycoside phosphotransferase" evidence="10">
    <location>
        <begin position="28"/>
        <end position="252"/>
    </location>
</feature>
<evidence type="ECO:0000256" key="3">
    <source>
        <dbReference type="ARBA" id="ARBA00022697"/>
    </source>
</evidence>
<dbReference type="InterPro" id="IPR002575">
    <property type="entry name" value="Aminoglycoside_PTrfase"/>
</dbReference>
<evidence type="ECO:0000256" key="4">
    <source>
        <dbReference type="ARBA" id="ARBA00022741"/>
    </source>
</evidence>
<gene>
    <name evidence="8" type="primary">thrB</name>
    <name evidence="11" type="ORF">EQU24_05375</name>
</gene>
<keyword evidence="3 8" id="KW-0791">Threonine biosynthesis</keyword>
<dbReference type="UniPathway" id="UPA00050">
    <property type="reaction ID" value="UER00064"/>
</dbReference>
<accession>A0A4P9UKH9</accession>
<dbReference type="GO" id="GO:0009088">
    <property type="term" value="P:threonine biosynthetic process"/>
    <property type="evidence" value="ECO:0007669"/>
    <property type="project" value="UniProtKB-UniRule"/>
</dbReference>
<dbReference type="EMBL" id="CP035467">
    <property type="protein sequence ID" value="QCW81742.1"/>
    <property type="molecule type" value="Genomic_DNA"/>
</dbReference>
<evidence type="ECO:0000256" key="2">
    <source>
        <dbReference type="ARBA" id="ARBA00022679"/>
    </source>
</evidence>
<evidence type="ECO:0000313" key="12">
    <source>
        <dbReference type="Proteomes" id="UP000305881"/>
    </source>
</evidence>
<dbReference type="PANTHER" id="PTHR21064:SF6">
    <property type="entry name" value="AMINOGLYCOSIDE PHOSPHOTRANSFERASE DOMAIN-CONTAINING PROTEIN"/>
    <property type="match status" value="1"/>
</dbReference>
<dbReference type="Pfam" id="PF01636">
    <property type="entry name" value="APH"/>
    <property type="match status" value="1"/>
</dbReference>
<keyword evidence="6 8" id="KW-0067">ATP-binding</keyword>
<dbReference type="OrthoDB" id="9777460at2"/>
<keyword evidence="4 8" id="KW-0547">Nucleotide-binding</keyword>
<dbReference type="SUPFAM" id="SSF56112">
    <property type="entry name" value="Protein kinase-like (PK-like)"/>
    <property type="match status" value="1"/>
</dbReference>
<dbReference type="GO" id="GO:0005524">
    <property type="term" value="F:ATP binding"/>
    <property type="evidence" value="ECO:0007669"/>
    <property type="project" value="UniProtKB-KW"/>
</dbReference>
<dbReference type="AlphaFoldDB" id="A0A4P9UKH9"/>
<dbReference type="InterPro" id="IPR050249">
    <property type="entry name" value="Pseudomonas-type_ThrB"/>
</dbReference>
<proteinExistence type="inferred from homology"/>
<dbReference type="InterPro" id="IPR005280">
    <property type="entry name" value="Homoserine_kinase_II"/>
</dbReference>
<dbReference type="Proteomes" id="UP000305881">
    <property type="component" value="Chromosome"/>
</dbReference>
<evidence type="ECO:0000256" key="9">
    <source>
        <dbReference type="NCBIfam" id="TIGR00938"/>
    </source>
</evidence>
<dbReference type="InterPro" id="IPR011009">
    <property type="entry name" value="Kinase-like_dom_sf"/>
</dbReference>
<comment type="catalytic activity">
    <reaction evidence="8">
        <text>L-homoserine + ATP = O-phospho-L-homoserine + ADP + H(+)</text>
        <dbReference type="Rhea" id="RHEA:13985"/>
        <dbReference type="ChEBI" id="CHEBI:15378"/>
        <dbReference type="ChEBI" id="CHEBI:30616"/>
        <dbReference type="ChEBI" id="CHEBI:57476"/>
        <dbReference type="ChEBI" id="CHEBI:57590"/>
        <dbReference type="ChEBI" id="CHEBI:456216"/>
        <dbReference type="EC" id="2.7.1.39"/>
    </reaction>
</comment>
<keyword evidence="12" id="KW-1185">Reference proteome</keyword>
<evidence type="ECO:0000256" key="8">
    <source>
        <dbReference type="HAMAP-Rule" id="MF_00301"/>
    </source>
</evidence>
<evidence type="ECO:0000313" key="11">
    <source>
        <dbReference type="EMBL" id="QCW81742.1"/>
    </source>
</evidence>
<comment type="pathway">
    <text evidence="8">Amino-acid biosynthesis; L-threonine biosynthesis; L-threonine from L-aspartate: step 4/5.</text>
</comment>
<dbReference type="NCBIfam" id="TIGR00938">
    <property type="entry name" value="thrB_alt"/>
    <property type="match status" value="1"/>
</dbReference>
<evidence type="ECO:0000256" key="6">
    <source>
        <dbReference type="ARBA" id="ARBA00022840"/>
    </source>
</evidence>
<keyword evidence="1 8" id="KW-0028">Amino-acid biosynthesis</keyword>
<comment type="similarity">
    <text evidence="7 8">Belongs to the pseudomonas-type ThrB family.</text>
</comment>
<evidence type="ECO:0000259" key="10">
    <source>
        <dbReference type="Pfam" id="PF01636"/>
    </source>
</evidence>
<reference evidence="12" key="1">
    <citation type="journal article" date="2019" name="J. Bacteriol.">
        <title>A Mutagenic Screen Identifies a TonB-Dependent Receptor Required for the Lanthanide Metal Switch in the Type I Methanotroph 'Methylotuvimicrobium buryatense' 5GB1C.</title>
        <authorList>
            <person name="Groom J.D."/>
            <person name="Ford S.M."/>
            <person name="Pesesky M.W."/>
            <person name="Lidstrom M.E."/>
        </authorList>
    </citation>
    <scope>NUCLEOTIDE SEQUENCE [LARGE SCALE GENOMIC DNA]</scope>
    <source>
        <strain evidence="12">5GB1C</strain>
    </source>
</reference>
<dbReference type="NCBIfam" id="NF003558">
    <property type="entry name" value="PRK05231.1"/>
    <property type="match status" value="1"/>
</dbReference>